<feature type="compositionally biased region" description="Polar residues" evidence="1">
    <location>
        <begin position="326"/>
        <end position="347"/>
    </location>
</feature>
<dbReference type="eggNOG" id="ENOG502RS68">
    <property type="taxonomic scope" value="Eukaryota"/>
</dbReference>
<dbReference type="AlphaFoldDB" id="A0A090CA60"/>
<reference evidence="3" key="2">
    <citation type="journal article" date="2014" name="Genetics">
        <title>Maintaining two mating types: Structure of the mating type locus and its role in heterokaryosis in Podospora anserina.</title>
        <authorList>
            <person name="Grognet P."/>
            <person name="Bidard F."/>
            <person name="Kuchly C."/>
            <person name="Tong L.C.H."/>
            <person name="Coppin E."/>
            <person name="Benkhali J.A."/>
            <person name="Couloux A."/>
            <person name="Wincker P."/>
            <person name="Debuchy R."/>
            <person name="Silar P."/>
        </authorList>
    </citation>
    <scope>GENOME REANNOTATION</scope>
    <source>
        <strain evidence="3">S / ATCC MYA-4624 / DSM 980 / FGSC 10383</strain>
    </source>
</reference>
<evidence type="ECO:0000256" key="1">
    <source>
        <dbReference type="SAM" id="MobiDB-lite"/>
    </source>
</evidence>
<dbReference type="InParanoid" id="A0A090CA60"/>
<name>A0A090CA60_PODAN</name>
<accession>A0A090CA60</accession>
<dbReference type="Proteomes" id="UP000001197">
    <property type="component" value="Chromosome 1"/>
</dbReference>
<organism evidence="2 3">
    <name type="scientific">Podospora anserina (strain S / ATCC MYA-4624 / DSM 980 / FGSC 10383)</name>
    <name type="common">Pleurage anserina</name>
    <dbReference type="NCBI Taxonomy" id="515849"/>
    <lineage>
        <taxon>Eukaryota</taxon>
        <taxon>Fungi</taxon>
        <taxon>Dikarya</taxon>
        <taxon>Ascomycota</taxon>
        <taxon>Pezizomycotina</taxon>
        <taxon>Sordariomycetes</taxon>
        <taxon>Sordariomycetidae</taxon>
        <taxon>Sordariales</taxon>
        <taxon>Podosporaceae</taxon>
        <taxon>Podospora</taxon>
        <taxon>Podospora anserina</taxon>
    </lineage>
</organism>
<evidence type="ECO:0000313" key="2">
    <source>
        <dbReference type="EMBL" id="CDP23986.1"/>
    </source>
</evidence>
<dbReference type="EMBL" id="FO904936">
    <property type="protein sequence ID" value="CDP23986.1"/>
    <property type="molecule type" value="Genomic_DNA"/>
</dbReference>
<evidence type="ECO:0000313" key="3">
    <source>
        <dbReference type="Proteomes" id="UP000001197"/>
    </source>
</evidence>
<reference evidence="2 3" key="1">
    <citation type="journal article" date="2008" name="Genome Biol.">
        <title>The genome sequence of the model ascomycete fungus Podospora anserina.</title>
        <authorList>
            <person name="Espagne E."/>
            <person name="Lespinet O."/>
            <person name="Malagnac F."/>
            <person name="Da Silva C."/>
            <person name="Jaillon O."/>
            <person name="Porcel B.M."/>
            <person name="Couloux A."/>
            <person name="Aury J.-M."/>
            <person name="Segurens B."/>
            <person name="Poulain J."/>
            <person name="Anthouard V."/>
            <person name="Grossetete S."/>
            <person name="Khalili H."/>
            <person name="Coppin E."/>
            <person name="Dequard-Chablat M."/>
            <person name="Picard M."/>
            <person name="Contamine V."/>
            <person name="Arnaise S."/>
            <person name="Bourdais A."/>
            <person name="Berteaux-Lecellier V."/>
            <person name="Gautheret D."/>
            <person name="de Vries R.P."/>
            <person name="Battaglia E."/>
            <person name="Coutinho P.M."/>
            <person name="Danchin E.G.J."/>
            <person name="Henrissat B."/>
            <person name="El Khoury R."/>
            <person name="Sainsard-Chanet A."/>
            <person name="Boivin A."/>
            <person name="Pinan-Lucarre B."/>
            <person name="Sellem C.H."/>
            <person name="Debuchy R."/>
            <person name="Wincker P."/>
            <person name="Weissenbach J."/>
            <person name="Silar P."/>
        </authorList>
    </citation>
    <scope>NUCLEOTIDE SEQUENCE [LARGE SCALE GENOMIC DNA]</scope>
    <source>
        <strain evidence="3">S / ATCC MYA-4624 / DSM 980 / FGSC 10383</strain>
    </source>
</reference>
<feature type="region of interest" description="Disordered" evidence="1">
    <location>
        <begin position="385"/>
        <end position="462"/>
    </location>
</feature>
<feature type="region of interest" description="Disordered" evidence="1">
    <location>
        <begin position="293"/>
        <end position="347"/>
    </location>
</feature>
<sequence>MTFGTKASSSLRYWGPLRAVEEPLYTLEMQDTMPAHQLGAQTCCLTLLLAKARLQSERAILFGPPSFTSRTPRPLFFPYKPLTLANSFSFTCNTLQYTFFAKSTYFPVIRQWATAYTSQHLTLGQRTTSPVESSNRMLKSFVVTGKSTVKDVFDRTFDMVAVMEKNVNEARRFEKDHLRRDFMGMKLLGETPTRIAWKPLDSVVQHCRQLQKYKVFARNPEPDEIPACTGRFTANKGLPCLHLIHQVQKNNQVLELKDFHPFWWLERSLVDEDRYLQYQDFDRVTVLRCRPRGSDAFAPDATAPRSTVPLGLQVQPTPTPSPPCIQRTNPQLPSTTDLRQSLRRTASQWEAADLEGDDAADAANTTVSRPATVNGLGTVEQAVARANQKSRGSRGNRGGARGGARQRVPRATQREPAAASSTPASTPAPSSTKPSSTALTRTRTGRVAKPSAKARQAMEGDV</sequence>
<keyword evidence="3" id="KW-1185">Reference proteome</keyword>
<dbReference type="STRING" id="515849.A0A090CA60"/>
<proteinExistence type="predicted"/>
<feature type="compositionally biased region" description="Low complexity" evidence="1">
    <location>
        <begin position="416"/>
        <end position="438"/>
    </location>
</feature>
<evidence type="ECO:0008006" key="4">
    <source>
        <dbReference type="Google" id="ProtNLM"/>
    </source>
</evidence>
<protein>
    <recommendedName>
        <fullName evidence="4">MULE transposase domain-containing protein</fullName>
    </recommendedName>
</protein>